<name>A0AAJ0UEE0_HALSE</name>
<evidence type="ECO:0000313" key="1">
    <source>
        <dbReference type="EMBL" id="MBK5929092.1"/>
    </source>
</evidence>
<dbReference type="EMBL" id="NHSF01000008">
    <property type="protein sequence ID" value="MBK5929092.1"/>
    <property type="molecule type" value="Genomic_DNA"/>
</dbReference>
<organism evidence="1 2">
    <name type="scientific">Halochromatium salexigens</name>
    <name type="common">Chromatium salexigens</name>
    <dbReference type="NCBI Taxonomy" id="49447"/>
    <lineage>
        <taxon>Bacteria</taxon>
        <taxon>Pseudomonadati</taxon>
        <taxon>Pseudomonadota</taxon>
        <taxon>Gammaproteobacteria</taxon>
        <taxon>Chromatiales</taxon>
        <taxon>Chromatiaceae</taxon>
        <taxon>Halochromatium</taxon>
    </lineage>
</organism>
<reference evidence="1" key="1">
    <citation type="submission" date="2017-05" db="EMBL/GenBank/DDBJ databases">
        <authorList>
            <person name="Imhoff J.F."/>
            <person name="Rahn T."/>
            <person name="Kuenzel S."/>
            <person name="Neulinger S.C."/>
        </authorList>
    </citation>
    <scope>NUCLEOTIDE SEQUENCE</scope>
    <source>
        <strain evidence="1">DSM 4395</strain>
    </source>
</reference>
<comment type="caution">
    <text evidence="1">The sequence shown here is derived from an EMBL/GenBank/DDBJ whole genome shotgun (WGS) entry which is preliminary data.</text>
</comment>
<accession>A0AAJ0UEE0</accession>
<reference evidence="1" key="2">
    <citation type="journal article" date="2020" name="Microorganisms">
        <title>Osmotic Adaptation and Compatible Solute Biosynthesis of Phototrophic Bacteria as Revealed from Genome Analyses.</title>
        <authorList>
            <person name="Imhoff J.F."/>
            <person name="Rahn T."/>
            <person name="Kunzel S."/>
            <person name="Keller A."/>
            <person name="Neulinger S.C."/>
        </authorList>
    </citation>
    <scope>NUCLEOTIDE SEQUENCE</scope>
    <source>
        <strain evidence="1">DSM 4395</strain>
    </source>
</reference>
<protein>
    <submittedName>
        <fullName evidence="1">Uncharacterized protein</fullName>
    </submittedName>
</protein>
<dbReference type="AlphaFoldDB" id="A0AAJ0UEE0"/>
<evidence type="ECO:0000313" key="2">
    <source>
        <dbReference type="Proteomes" id="UP001296967"/>
    </source>
</evidence>
<dbReference type="Proteomes" id="UP001296967">
    <property type="component" value="Unassembled WGS sequence"/>
</dbReference>
<gene>
    <name evidence="1" type="ORF">CCR82_00700</name>
</gene>
<proteinExistence type="predicted"/>
<sequence>MLGSTEGVIGDPRADARCWYARDIASGLIQRDRLQPKAAGGLKVPLLGRQQHRMTALLQCLRDGVHGDDVAERAFGDDQDAPQGRVPLSPLIPLSALGGGLFKAGEPLIVLGEVVDELFAERGWQDLV</sequence>
<keyword evidence="2" id="KW-1185">Reference proteome</keyword>